<evidence type="ECO:0000256" key="5">
    <source>
        <dbReference type="ARBA" id="ARBA00022692"/>
    </source>
</evidence>
<keyword evidence="12" id="KW-0829">Tyrosine-protein kinase</keyword>
<comment type="subcellular location">
    <subcellularLocation>
        <location evidence="1">Cell membrane</location>
        <topology evidence="1">Single-pass type I membrane protein</topology>
    </subcellularLocation>
</comment>
<evidence type="ECO:0000313" key="18">
    <source>
        <dbReference type="Proteomes" id="UP000001542"/>
    </source>
</evidence>
<keyword evidence="8" id="KW-0418">Kinase</keyword>
<dbReference type="KEGG" id="tva:4768815"/>
<sequence>MKKGTYLLEVWGPHAGSRIVDEKGYGGYSYALVYIPKDQIIHLYIGGMGEYYFNDNRLTYKAFNGGGAGCIYGGSGATDFRIDTNLNSRFLIAGGGAYDHNQASSSANTYDIGGGIKNTPTDAKFFGNGKSYSAVSECKKFKSDSPTTGYYVFYSGGGCGLYGGDAGKGGSGFVYLTRHPSSIRDINEIFVIDGRTYSGLNYFIDGRAQISLYSNADMYNFGPRRISVFLGNYIYSQSHILAA</sequence>
<dbReference type="Pfam" id="PF12810">
    <property type="entry name" value="ALK_LTK_GRD"/>
    <property type="match status" value="1"/>
</dbReference>
<evidence type="ECO:0000313" key="17">
    <source>
        <dbReference type="EMBL" id="EAY10878.1"/>
    </source>
</evidence>
<keyword evidence="9" id="KW-0067">ATP-binding</keyword>
<evidence type="ECO:0000256" key="4">
    <source>
        <dbReference type="ARBA" id="ARBA00022679"/>
    </source>
</evidence>
<dbReference type="GO" id="GO:0004714">
    <property type="term" value="F:transmembrane receptor protein tyrosine kinase activity"/>
    <property type="evidence" value="ECO:0007669"/>
    <property type="project" value="UniProtKB-EC"/>
</dbReference>
<keyword evidence="4" id="KW-0808">Transferase</keyword>
<evidence type="ECO:0000256" key="1">
    <source>
        <dbReference type="ARBA" id="ARBA00004251"/>
    </source>
</evidence>
<evidence type="ECO:0000256" key="11">
    <source>
        <dbReference type="ARBA" id="ARBA00023136"/>
    </source>
</evidence>
<dbReference type="GO" id="GO:0005886">
    <property type="term" value="C:plasma membrane"/>
    <property type="evidence" value="ECO:0007669"/>
    <property type="project" value="UniProtKB-SubCell"/>
</dbReference>
<keyword evidence="7" id="KW-0547">Nucleotide-binding</keyword>
<evidence type="ECO:0000256" key="7">
    <source>
        <dbReference type="ARBA" id="ARBA00022741"/>
    </source>
</evidence>
<keyword evidence="13" id="KW-1015">Disulfide bond</keyword>
<dbReference type="Proteomes" id="UP000001542">
    <property type="component" value="Unassembled WGS sequence"/>
</dbReference>
<accession>A2E8Z4</accession>
<evidence type="ECO:0000256" key="13">
    <source>
        <dbReference type="ARBA" id="ARBA00023157"/>
    </source>
</evidence>
<evidence type="ECO:0000256" key="12">
    <source>
        <dbReference type="ARBA" id="ARBA00023137"/>
    </source>
</evidence>
<evidence type="ECO:0000256" key="8">
    <source>
        <dbReference type="ARBA" id="ARBA00022777"/>
    </source>
</evidence>
<reference evidence="17" key="1">
    <citation type="submission" date="2006-10" db="EMBL/GenBank/DDBJ databases">
        <authorList>
            <person name="Amadeo P."/>
            <person name="Zhao Q."/>
            <person name="Wortman J."/>
            <person name="Fraser-Liggett C."/>
            <person name="Carlton J."/>
        </authorList>
    </citation>
    <scope>NUCLEOTIDE SEQUENCE</scope>
    <source>
        <strain evidence="17">G3</strain>
    </source>
</reference>
<dbReference type="VEuPathDB" id="TrichDB:TVAGG3_1075130"/>
<keyword evidence="11" id="KW-0472">Membrane</keyword>
<protein>
    <recommendedName>
        <fullName evidence="2">receptor protein-tyrosine kinase</fullName>
        <ecNumber evidence="2">2.7.10.1</ecNumber>
    </recommendedName>
</protein>
<dbReference type="EMBL" id="DS113330">
    <property type="protein sequence ID" value="EAY10878.1"/>
    <property type="molecule type" value="Genomic_DNA"/>
</dbReference>
<evidence type="ECO:0000256" key="15">
    <source>
        <dbReference type="ARBA" id="ARBA00023180"/>
    </source>
</evidence>
<evidence type="ECO:0000259" key="16">
    <source>
        <dbReference type="Pfam" id="PF12810"/>
    </source>
</evidence>
<evidence type="ECO:0000256" key="3">
    <source>
        <dbReference type="ARBA" id="ARBA00022475"/>
    </source>
</evidence>
<evidence type="ECO:0000256" key="9">
    <source>
        <dbReference type="ARBA" id="ARBA00022840"/>
    </source>
</evidence>
<evidence type="ECO:0000256" key="2">
    <source>
        <dbReference type="ARBA" id="ARBA00011902"/>
    </source>
</evidence>
<evidence type="ECO:0000256" key="10">
    <source>
        <dbReference type="ARBA" id="ARBA00022989"/>
    </source>
</evidence>
<keyword evidence="3" id="KW-1003">Cell membrane</keyword>
<evidence type="ECO:0000256" key="6">
    <source>
        <dbReference type="ARBA" id="ARBA00022729"/>
    </source>
</evidence>
<keyword evidence="10" id="KW-1133">Transmembrane helix</keyword>
<feature type="domain" description="ALK/LTK-like glycine-rich" evidence="16">
    <location>
        <begin position="1"/>
        <end position="212"/>
    </location>
</feature>
<dbReference type="EC" id="2.7.10.1" evidence="2"/>
<dbReference type="GO" id="GO:0005524">
    <property type="term" value="F:ATP binding"/>
    <property type="evidence" value="ECO:0007669"/>
    <property type="project" value="UniProtKB-KW"/>
</dbReference>
<gene>
    <name evidence="17" type="ORF">TVAG_012440</name>
</gene>
<dbReference type="VEuPathDB" id="TrichDB:TVAG_012440"/>
<keyword evidence="15" id="KW-0325">Glycoprotein</keyword>
<keyword evidence="14" id="KW-0675">Receptor</keyword>
<keyword evidence="18" id="KW-1185">Reference proteome</keyword>
<organism evidence="17 18">
    <name type="scientific">Trichomonas vaginalis (strain ATCC PRA-98 / G3)</name>
    <dbReference type="NCBI Taxonomy" id="412133"/>
    <lineage>
        <taxon>Eukaryota</taxon>
        <taxon>Metamonada</taxon>
        <taxon>Parabasalia</taxon>
        <taxon>Trichomonadida</taxon>
        <taxon>Trichomonadidae</taxon>
        <taxon>Trichomonas</taxon>
    </lineage>
</organism>
<proteinExistence type="predicted"/>
<dbReference type="InParanoid" id="A2E8Z4"/>
<keyword evidence="6" id="KW-0732">Signal</keyword>
<evidence type="ECO:0000256" key="14">
    <source>
        <dbReference type="ARBA" id="ARBA00023170"/>
    </source>
</evidence>
<dbReference type="InterPro" id="IPR055163">
    <property type="entry name" value="ALK/LTK-like_GRD"/>
</dbReference>
<keyword evidence="5" id="KW-0812">Transmembrane</keyword>
<dbReference type="RefSeq" id="XP_001323101.1">
    <property type="nucleotide sequence ID" value="XM_001323066.1"/>
</dbReference>
<reference evidence="17" key="2">
    <citation type="journal article" date="2007" name="Science">
        <title>Draft genome sequence of the sexually transmitted pathogen Trichomonas vaginalis.</title>
        <authorList>
            <person name="Carlton J.M."/>
            <person name="Hirt R.P."/>
            <person name="Silva J.C."/>
            <person name="Delcher A.L."/>
            <person name="Schatz M."/>
            <person name="Zhao Q."/>
            <person name="Wortman J.R."/>
            <person name="Bidwell S.L."/>
            <person name="Alsmark U.C.M."/>
            <person name="Besteiro S."/>
            <person name="Sicheritz-Ponten T."/>
            <person name="Noel C.J."/>
            <person name="Dacks J.B."/>
            <person name="Foster P.G."/>
            <person name="Simillion C."/>
            <person name="Van de Peer Y."/>
            <person name="Miranda-Saavedra D."/>
            <person name="Barton G.J."/>
            <person name="Westrop G.D."/>
            <person name="Mueller S."/>
            <person name="Dessi D."/>
            <person name="Fiori P.L."/>
            <person name="Ren Q."/>
            <person name="Paulsen I."/>
            <person name="Zhang H."/>
            <person name="Bastida-Corcuera F.D."/>
            <person name="Simoes-Barbosa A."/>
            <person name="Brown M.T."/>
            <person name="Hayes R.D."/>
            <person name="Mukherjee M."/>
            <person name="Okumura C.Y."/>
            <person name="Schneider R."/>
            <person name="Smith A.J."/>
            <person name="Vanacova S."/>
            <person name="Villalvazo M."/>
            <person name="Haas B.J."/>
            <person name="Pertea M."/>
            <person name="Feldblyum T.V."/>
            <person name="Utterback T.R."/>
            <person name="Shu C.L."/>
            <person name="Osoegawa K."/>
            <person name="de Jong P.J."/>
            <person name="Hrdy I."/>
            <person name="Horvathova L."/>
            <person name="Zubacova Z."/>
            <person name="Dolezal P."/>
            <person name="Malik S.B."/>
            <person name="Logsdon J.M. Jr."/>
            <person name="Henze K."/>
            <person name="Gupta A."/>
            <person name="Wang C.C."/>
            <person name="Dunne R.L."/>
            <person name="Upcroft J.A."/>
            <person name="Upcroft P."/>
            <person name="White O."/>
            <person name="Salzberg S.L."/>
            <person name="Tang P."/>
            <person name="Chiu C.-H."/>
            <person name="Lee Y.-S."/>
            <person name="Embley T.M."/>
            <person name="Coombs G.H."/>
            <person name="Mottram J.C."/>
            <person name="Tachezy J."/>
            <person name="Fraser-Liggett C.M."/>
            <person name="Johnson P.J."/>
        </authorList>
    </citation>
    <scope>NUCLEOTIDE SEQUENCE [LARGE SCALE GENOMIC DNA]</scope>
    <source>
        <strain evidence="17">G3</strain>
    </source>
</reference>
<dbReference type="AlphaFoldDB" id="A2E8Z4"/>
<name>A2E8Z4_TRIV3</name>